<dbReference type="InterPro" id="IPR020598">
    <property type="entry name" value="rRNA_Ade_methylase_Trfase_N"/>
</dbReference>
<proteinExistence type="inferred from homology"/>
<dbReference type="SMART" id="SM00650">
    <property type="entry name" value="rADc"/>
    <property type="match status" value="1"/>
</dbReference>
<dbReference type="GO" id="GO:0004719">
    <property type="term" value="F:protein-L-isoaspartate (D-aspartate) O-methyltransferase activity"/>
    <property type="evidence" value="ECO:0007669"/>
    <property type="project" value="InterPro"/>
</dbReference>
<feature type="domain" description="Ribosomal RNA adenine methylase transferase N-terminal" evidence="7">
    <location>
        <begin position="65"/>
        <end position="192"/>
    </location>
</feature>
<dbReference type="RefSeq" id="WP_096462644.1">
    <property type="nucleotide sequence ID" value="NZ_AP014936.1"/>
</dbReference>
<keyword evidence="4 8" id="KW-0808">Transferase</keyword>
<dbReference type="PANTHER" id="PTHR11579">
    <property type="entry name" value="PROTEIN-L-ISOASPARTATE O-METHYLTRANSFERASE"/>
    <property type="match status" value="1"/>
</dbReference>
<evidence type="ECO:0000256" key="1">
    <source>
        <dbReference type="ARBA" id="ARBA00005369"/>
    </source>
</evidence>
<evidence type="ECO:0000256" key="6">
    <source>
        <dbReference type="ARBA" id="ARBA00030757"/>
    </source>
</evidence>
<dbReference type="InterPro" id="IPR000682">
    <property type="entry name" value="PCMT"/>
</dbReference>
<protein>
    <recommendedName>
        <fullName evidence="2">Protein-L-isoaspartate O-methyltransferase</fullName>
    </recommendedName>
    <alternativeName>
        <fullName evidence="6">Protein L-isoaspartyl methyltransferase</fullName>
    </alternativeName>
</protein>
<comment type="similarity">
    <text evidence="1">Belongs to the methyltransferase superfamily. L-isoaspartyl/D-aspartyl protein methyltransferase family.</text>
</comment>
<dbReference type="InterPro" id="IPR029063">
    <property type="entry name" value="SAM-dependent_MTases_sf"/>
</dbReference>
<dbReference type="GO" id="GO:0005737">
    <property type="term" value="C:cytoplasm"/>
    <property type="evidence" value="ECO:0007669"/>
    <property type="project" value="TreeGrafter"/>
</dbReference>
<keyword evidence="3 8" id="KW-0489">Methyltransferase</keyword>
<dbReference type="OrthoDB" id="9810066at2"/>
<evidence type="ECO:0000256" key="4">
    <source>
        <dbReference type="ARBA" id="ARBA00022679"/>
    </source>
</evidence>
<gene>
    <name evidence="8" type="ORF">SVA_3796</name>
</gene>
<evidence type="ECO:0000259" key="7">
    <source>
        <dbReference type="SMART" id="SM00650"/>
    </source>
</evidence>
<keyword evidence="9" id="KW-1185">Reference proteome</keyword>
<dbReference type="Pfam" id="PF01135">
    <property type="entry name" value="PCMT"/>
    <property type="match status" value="1"/>
</dbReference>
<evidence type="ECO:0000256" key="2">
    <source>
        <dbReference type="ARBA" id="ARBA00013346"/>
    </source>
</evidence>
<evidence type="ECO:0000256" key="3">
    <source>
        <dbReference type="ARBA" id="ARBA00022603"/>
    </source>
</evidence>
<keyword evidence="5" id="KW-0949">S-adenosyl-L-methionine</keyword>
<name>A0A1C7AFX7_9GAMM</name>
<reference evidence="8 9" key="1">
    <citation type="submission" date="2015-08" db="EMBL/GenBank/DDBJ databases">
        <title>Complete genome sequence of Sulfurifustis variabilis.</title>
        <authorList>
            <person name="Miura A."/>
            <person name="Kojima H."/>
            <person name="Fukui M."/>
        </authorList>
    </citation>
    <scope>NUCLEOTIDE SEQUENCE [LARGE SCALE GENOMIC DNA]</scope>
    <source>
        <strain evidence="9">skN76</strain>
    </source>
</reference>
<sequence length="217" mass="24148">MDFAEARQKMLDQQVRPWEVLDPRVLEAMARTPREHYAPEAYRKLAYADMCLPLGRGQVMMPPKLEARLLQALDIEPKDRILEIGTGSGYVTALLASLGGHVYSVEMIPEFQARAAEKLAEAGIRNVTLEVGDAARGWTRHAPYDVIFVGGSLPLFPDDIRAQLAPGGRMVAIVGQSPAMEARRIVRLARDNWSETSLFETDLPPLINAPEPPRFVF</sequence>
<dbReference type="AlphaFoldDB" id="A0A1C7AFX7"/>
<dbReference type="GO" id="GO:0000179">
    <property type="term" value="F:rRNA (adenine-N6,N6-)-dimethyltransferase activity"/>
    <property type="evidence" value="ECO:0007669"/>
    <property type="project" value="InterPro"/>
</dbReference>
<dbReference type="CDD" id="cd02440">
    <property type="entry name" value="AdoMet_MTases"/>
    <property type="match status" value="1"/>
</dbReference>
<organism evidence="8 9">
    <name type="scientific">Sulfurifustis variabilis</name>
    <dbReference type="NCBI Taxonomy" id="1675686"/>
    <lineage>
        <taxon>Bacteria</taxon>
        <taxon>Pseudomonadati</taxon>
        <taxon>Pseudomonadota</taxon>
        <taxon>Gammaproteobacteria</taxon>
        <taxon>Acidiferrobacterales</taxon>
        <taxon>Acidiferrobacteraceae</taxon>
        <taxon>Sulfurifustis</taxon>
    </lineage>
</organism>
<evidence type="ECO:0000313" key="8">
    <source>
        <dbReference type="EMBL" id="BAU50330.1"/>
    </source>
</evidence>
<dbReference type="EMBL" id="AP014936">
    <property type="protein sequence ID" value="BAU50330.1"/>
    <property type="molecule type" value="Genomic_DNA"/>
</dbReference>
<dbReference type="SUPFAM" id="SSF53335">
    <property type="entry name" value="S-adenosyl-L-methionine-dependent methyltransferases"/>
    <property type="match status" value="1"/>
</dbReference>
<dbReference type="PANTHER" id="PTHR11579:SF18">
    <property type="entry name" value="PROTEIN-L-ISOASPARTATE O-METHYLTRANSFERASE"/>
    <property type="match status" value="1"/>
</dbReference>
<dbReference type="Gene3D" id="3.40.50.150">
    <property type="entry name" value="Vaccinia Virus protein VP39"/>
    <property type="match status" value="1"/>
</dbReference>
<evidence type="ECO:0000313" key="9">
    <source>
        <dbReference type="Proteomes" id="UP000218899"/>
    </source>
</evidence>
<dbReference type="KEGG" id="sva:SVA_3796"/>
<dbReference type="Proteomes" id="UP000218899">
    <property type="component" value="Chromosome"/>
</dbReference>
<evidence type="ECO:0000256" key="5">
    <source>
        <dbReference type="ARBA" id="ARBA00022691"/>
    </source>
</evidence>
<accession>A0A1C7AFX7</accession>